<dbReference type="PROSITE" id="PS50949">
    <property type="entry name" value="HTH_GNTR"/>
    <property type="match status" value="1"/>
</dbReference>
<evidence type="ECO:0000259" key="6">
    <source>
        <dbReference type="PROSITE" id="PS51202"/>
    </source>
</evidence>
<comment type="caution">
    <text evidence="7">The sequence shown here is derived from an EMBL/GenBank/DDBJ whole genome shotgun (WGS) entry which is preliminary data.</text>
</comment>
<dbReference type="SUPFAM" id="SSF46785">
    <property type="entry name" value="Winged helix' DNA-binding domain"/>
    <property type="match status" value="1"/>
</dbReference>
<keyword evidence="1" id="KW-0805">Transcription regulation</keyword>
<sequence length="209" mass="23608">MESRVSEPIYKQIALDIAGRIYNEDIKVGDKISGRSTLASNYNVSPETIRKAIKLLEDMDVVISSRGSGINIISKQNAYEFINRFHSIESVTTLKQSIDSLLEEKQVIEKNISDMIEKIVDYSNRLRYTNPLTPIEVEIPDNSDIIGKSISEAKFWQNTGATIVGVRRNGELNISPGPYFTFKKNDVILVVGEEKIFSAINKYFNKNIL</sequence>
<dbReference type="Proteomes" id="UP000430345">
    <property type="component" value="Unassembled WGS sequence"/>
</dbReference>
<feature type="coiled-coil region" evidence="4">
    <location>
        <begin position="91"/>
        <end position="118"/>
    </location>
</feature>
<dbReference type="AlphaFoldDB" id="A0A6I1MNL1"/>
<dbReference type="EMBL" id="WHJC01000114">
    <property type="protein sequence ID" value="MPQ43852.1"/>
    <property type="molecule type" value="Genomic_DNA"/>
</dbReference>
<keyword evidence="3" id="KW-0804">Transcription</keyword>
<dbReference type="GO" id="GO:0003677">
    <property type="term" value="F:DNA binding"/>
    <property type="evidence" value="ECO:0007669"/>
    <property type="project" value="UniProtKB-KW"/>
</dbReference>
<dbReference type="GO" id="GO:0006813">
    <property type="term" value="P:potassium ion transport"/>
    <property type="evidence" value="ECO:0007669"/>
    <property type="project" value="InterPro"/>
</dbReference>
<dbReference type="Gene3D" id="1.10.10.10">
    <property type="entry name" value="Winged helix-like DNA-binding domain superfamily/Winged helix DNA-binding domain"/>
    <property type="match status" value="1"/>
</dbReference>
<gene>
    <name evidence="7" type="ORF">GBZ86_08785</name>
</gene>
<dbReference type="SUPFAM" id="SSF116726">
    <property type="entry name" value="TrkA C-terminal domain-like"/>
    <property type="match status" value="1"/>
</dbReference>
<dbReference type="PANTHER" id="PTHR38445">
    <property type="entry name" value="HTH-TYPE TRANSCRIPTIONAL REPRESSOR YTRA"/>
    <property type="match status" value="1"/>
</dbReference>
<keyword evidence="2" id="KW-0238">DNA-binding</keyword>
<name>A0A6I1MNL1_9CLOT</name>
<dbReference type="InterPro" id="IPR006037">
    <property type="entry name" value="RCK_C"/>
</dbReference>
<dbReference type="RefSeq" id="WP_152889766.1">
    <property type="nucleotide sequence ID" value="NZ_WHJC01000114.1"/>
</dbReference>
<dbReference type="InterPro" id="IPR036721">
    <property type="entry name" value="RCK_C_sf"/>
</dbReference>
<dbReference type="OrthoDB" id="226679at2"/>
<evidence type="ECO:0000256" key="4">
    <source>
        <dbReference type="SAM" id="Coils"/>
    </source>
</evidence>
<keyword evidence="8" id="KW-1185">Reference proteome</keyword>
<keyword evidence="4" id="KW-0175">Coiled coil</keyword>
<evidence type="ECO:0000313" key="8">
    <source>
        <dbReference type="Proteomes" id="UP000430345"/>
    </source>
</evidence>
<dbReference type="CDD" id="cd07377">
    <property type="entry name" value="WHTH_GntR"/>
    <property type="match status" value="1"/>
</dbReference>
<evidence type="ECO:0000256" key="1">
    <source>
        <dbReference type="ARBA" id="ARBA00023015"/>
    </source>
</evidence>
<dbReference type="Gene3D" id="3.30.70.1450">
    <property type="entry name" value="Regulator of K+ conductance, C-terminal domain"/>
    <property type="match status" value="1"/>
</dbReference>
<dbReference type="InterPro" id="IPR000524">
    <property type="entry name" value="Tscrpt_reg_HTH_GntR"/>
</dbReference>
<evidence type="ECO:0000256" key="3">
    <source>
        <dbReference type="ARBA" id="ARBA00023163"/>
    </source>
</evidence>
<dbReference type="SMART" id="SM00345">
    <property type="entry name" value="HTH_GNTR"/>
    <property type="match status" value="1"/>
</dbReference>
<dbReference type="PANTHER" id="PTHR38445:SF10">
    <property type="entry name" value="GNTR-FAMILY TRANSCRIPTIONAL REGULATOR"/>
    <property type="match status" value="1"/>
</dbReference>
<feature type="domain" description="RCK C-terminal" evidence="6">
    <location>
        <begin position="121"/>
        <end position="206"/>
    </location>
</feature>
<feature type="domain" description="HTH gntR-type" evidence="5">
    <location>
        <begin position="7"/>
        <end position="75"/>
    </location>
</feature>
<evidence type="ECO:0000313" key="7">
    <source>
        <dbReference type="EMBL" id="MPQ43852.1"/>
    </source>
</evidence>
<dbReference type="InterPro" id="IPR036390">
    <property type="entry name" value="WH_DNA-bd_sf"/>
</dbReference>
<accession>A0A6I1MNL1</accession>
<dbReference type="Pfam" id="PF00392">
    <property type="entry name" value="GntR"/>
    <property type="match status" value="1"/>
</dbReference>
<evidence type="ECO:0000259" key="5">
    <source>
        <dbReference type="PROSITE" id="PS50949"/>
    </source>
</evidence>
<organism evidence="7 8">
    <name type="scientific">Clostridium tarantellae</name>
    <dbReference type="NCBI Taxonomy" id="39493"/>
    <lineage>
        <taxon>Bacteria</taxon>
        <taxon>Bacillati</taxon>
        <taxon>Bacillota</taxon>
        <taxon>Clostridia</taxon>
        <taxon>Eubacteriales</taxon>
        <taxon>Clostridiaceae</taxon>
        <taxon>Clostridium</taxon>
    </lineage>
</organism>
<reference evidence="7 8" key="1">
    <citation type="submission" date="2019-10" db="EMBL/GenBank/DDBJ databases">
        <title>The Genome Sequence of Clostridium tarantellae Isolated from Fish Brain.</title>
        <authorList>
            <person name="Bano L."/>
            <person name="Kiel M."/>
            <person name="Sales G."/>
            <person name="Doxey A.C."/>
            <person name="Mansfield M.J."/>
            <person name="Schiavone M."/>
            <person name="Rossetto O."/>
            <person name="Pirazzini M."/>
            <person name="Dobrindt U."/>
            <person name="Montecucco C."/>
        </authorList>
    </citation>
    <scope>NUCLEOTIDE SEQUENCE [LARGE SCALE GENOMIC DNA]</scope>
    <source>
        <strain evidence="7 8">DSM 3997</strain>
    </source>
</reference>
<evidence type="ECO:0000256" key="2">
    <source>
        <dbReference type="ARBA" id="ARBA00023125"/>
    </source>
</evidence>
<proteinExistence type="predicted"/>
<dbReference type="GO" id="GO:0003700">
    <property type="term" value="F:DNA-binding transcription factor activity"/>
    <property type="evidence" value="ECO:0007669"/>
    <property type="project" value="InterPro"/>
</dbReference>
<dbReference type="PROSITE" id="PS51202">
    <property type="entry name" value="RCK_C"/>
    <property type="match status" value="1"/>
</dbReference>
<dbReference type="InterPro" id="IPR036388">
    <property type="entry name" value="WH-like_DNA-bd_sf"/>
</dbReference>
<dbReference type="Pfam" id="PF02080">
    <property type="entry name" value="TrkA_C"/>
    <property type="match status" value="1"/>
</dbReference>
<protein>
    <submittedName>
        <fullName evidence="7">GntR family transcriptional regulator</fullName>
    </submittedName>
</protein>
<dbReference type="GO" id="GO:0008324">
    <property type="term" value="F:monoatomic cation transmembrane transporter activity"/>
    <property type="evidence" value="ECO:0007669"/>
    <property type="project" value="InterPro"/>
</dbReference>